<evidence type="ECO:0000313" key="5">
    <source>
        <dbReference type="Proteomes" id="UP001321475"/>
    </source>
</evidence>
<keyword evidence="5" id="KW-1185">Reference proteome</keyword>
<dbReference type="InterPro" id="IPR032466">
    <property type="entry name" value="Metal_Hydrolase"/>
</dbReference>
<protein>
    <recommendedName>
        <fullName evidence="3">Amidohydrolase-related domain-containing protein</fullName>
    </recommendedName>
</protein>
<dbReference type="SUPFAM" id="SSF51338">
    <property type="entry name" value="Composite domain of metallo-dependent hydrolases"/>
    <property type="match status" value="1"/>
</dbReference>
<dbReference type="InterPro" id="IPR050287">
    <property type="entry name" value="MTA/SAH_deaminase"/>
</dbReference>
<dbReference type="EMBL" id="AP027729">
    <property type="protein sequence ID" value="BDZ41339.1"/>
    <property type="molecule type" value="Genomic_DNA"/>
</dbReference>
<dbReference type="Gene3D" id="2.30.40.10">
    <property type="entry name" value="Urease, subunit C, domain 1"/>
    <property type="match status" value="1"/>
</dbReference>
<feature type="compositionally biased region" description="Low complexity" evidence="2">
    <location>
        <begin position="340"/>
        <end position="351"/>
    </location>
</feature>
<keyword evidence="1" id="KW-0378">Hydrolase</keyword>
<evidence type="ECO:0000256" key="2">
    <source>
        <dbReference type="SAM" id="MobiDB-lite"/>
    </source>
</evidence>
<name>A0ABN6X975_9CELL</name>
<dbReference type="Pfam" id="PF01979">
    <property type="entry name" value="Amidohydro_1"/>
    <property type="match status" value="1"/>
</dbReference>
<accession>A0ABN6X975</accession>
<gene>
    <name evidence="4" type="ORF">GCM10025865_06380</name>
</gene>
<reference evidence="5" key="1">
    <citation type="journal article" date="2019" name="Int. J. Syst. Evol. Microbiol.">
        <title>The Global Catalogue of Microorganisms (GCM) 10K type strain sequencing project: providing services to taxonomists for standard genome sequencing and annotation.</title>
        <authorList>
            <consortium name="The Broad Institute Genomics Platform"/>
            <consortium name="The Broad Institute Genome Sequencing Center for Infectious Disease"/>
            <person name="Wu L."/>
            <person name="Ma J."/>
        </authorList>
    </citation>
    <scope>NUCLEOTIDE SEQUENCE [LARGE SCALE GENOMIC DNA]</scope>
    <source>
        <strain evidence="5">NBRC 108565</strain>
    </source>
</reference>
<evidence type="ECO:0000313" key="4">
    <source>
        <dbReference type="EMBL" id="BDZ41339.1"/>
    </source>
</evidence>
<dbReference type="Gene3D" id="3.20.20.140">
    <property type="entry name" value="Metal-dependent hydrolases"/>
    <property type="match status" value="1"/>
</dbReference>
<evidence type="ECO:0000259" key="3">
    <source>
        <dbReference type="Pfam" id="PF01979"/>
    </source>
</evidence>
<dbReference type="PANTHER" id="PTHR43794:SF11">
    <property type="entry name" value="AMIDOHYDROLASE-RELATED DOMAIN-CONTAINING PROTEIN"/>
    <property type="match status" value="1"/>
</dbReference>
<dbReference type="InterPro" id="IPR006680">
    <property type="entry name" value="Amidohydro-rel"/>
</dbReference>
<dbReference type="Proteomes" id="UP001321475">
    <property type="component" value="Chromosome"/>
</dbReference>
<feature type="region of interest" description="Disordered" evidence="2">
    <location>
        <begin position="319"/>
        <end position="360"/>
    </location>
</feature>
<dbReference type="PANTHER" id="PTHR43794">
    <property type="entry name" value="AMINOHYDROLASE SSNA-RELATED"/>
    <property type="match status" value="1"/>
</dbReference>
<proteinExistence type="predicted"/>
<dbReference type="SUPFAM" id="SSF51556">
    <property type="entry name" value="Metallo-dependent hydrolases"/>
    <property type="match status" value="1"/>
</dbReference>
<dbReference type="InterPro" id="IPR011059">
    <property type="entry name" value="Metal-dep_hydrolase_composite"/>
</dbReference>
<evidence type="ECO:0000256" key="1">
    <source>
        <dbReference type="ARBA" id="ARBA00022801"/>
    </source>
</evidence>
<organism evidence="4 5">
    <name type="scientific">Paraoerskovia sediminicola</name>
    <dbReference type="NCBI Taxonomy" id="1138587"/>
    <lineage>
        <taxon>Bacteria</taxon>
        <taxon>Bacillati</taxon>
        <taxon>Actinomycetota</taxon>
        <taxon>Actinomycetes</taxon>
        <taxon>Micrococcales</taxon>
        <taxon>Cellulomonadaceae</taxon>
        <taxon>Paraoerskovia</taxon>
    </lineage>
</organism>
<feature type="domain" description="Amidohydrolase-related" evidence="3">
    <location>
        <begin position="65"/>
        <end position="322"/>
    </location>
</feature>
<sequence length="360" mass="38620">MTESLLITHAHLVVDTGYEIADGWVAITDGTVTAVGPGSVAPPAAPAGPGGTPGERPVIDAGGRLVTAGLINTHHHMYQNLTRAFAPSVDGTLFEWLTTLYPVWAGLDEESVYVSTYVAMAELLMGGCTTSMDHQYVHPRPNLIDAQVRAARDVGFRFHATRGSMTRSVEDGGLPPASVVQDKDAVLADSERLVSAYHERGAGAMIQVALAPCSPFSVQKDVMIETAQLAERLDVRLHTHLAEDHDEDDYCLETYGVRPVDYFEEVGWLTDRSWVAHCVYPDDSEIARLGAAGVGVAHCPSSNMMLAGGTAKVAEMRAAGTPSGSGATGRRRTTPRRCGSRPAPRCCSRATARARARRRR</sequence>
<feature type="compositionally biased region" description="Basic residues" evidence="2">
    <location>
        <begin position="329"/>
        <end position="339"/>
    </location>
</feature>